<organismHost>
    <name type="scientific">Adoxophyes</name>
    <dbReference type="NCBI Taxonomy" id="85584"/>
</organismHost>
<feature type="coiled-coil region" evidence="1">
    <location>
        <begin position="102"/>
        <end position="143"/>
    </location>
</feature>
<accession>A0A0A7V0M8</accession>
<protein>
    <submittedName>
        <fullName evidence="2">ADOR36</fullName>
    </submittedName>
</protein>
<keyword evidence="1" id="KW-0175">Coiled coil</keyword>
<reference evidence="2" key="1">
    <citation type="journal article" date="2015" name="J. Gen. Virol.">
        <title>Isolation of an Adoxophyes orana granulovirus (AdorGV) occlusion body morphology mutant: biological activity, genome sequence and relationship to other isolates of AdorGV.</title>
        <authorList>
            <person name="Nakai M."/>
            <person name="Harrison R.L."/>
            <person name="Uchida H."/>
            <person name="Ukuda R."/>
            <person name="Hikihara S."/>
            <person name="Ishii K."/>
            <person name="Kunimi Y."/>
        </authorList>
    </citation>
    <scope>NUCLEOTIDE SEQUENCE</scope>
    <source>
        <strain evidence="2">Miyazaki</strain>
    </source>
</reference>
<sequence length="153" mass="17958">MINTNDYTVPPNNITDNSVYEIDMYRAAAESYRRDYNILMQEKTNLLNEKSSWQLLEKQLNEVIAVLSDQIRKNDNDIQNLEKYKTDCFSAQKQMVEQSKIIINSQKEMLENEKNIKMLKKKIKRLRAHINKSNDTLDDIINNGDALLDQCNI</sequence>
<proteinExistence type="predicted"/>
<evidence type="ECO:0000256" key="1">
    <source>
        <dbReference type="SAM" id="Coils"/>
    </source>
</evidence>
<name>A0A0A7V0M8_GVAO</name>
<dbReference type="EMBL" id="KM226332">
    <property type="protein sequence ID" value="AJA91676.1"/>
    <property type="molecule type" value="Genomic_DNA"/>
</dbReference>
<evidence type="ECO:0000313" key="2">
    <source>
        <dbReference type="EMBL" id="AJA91676.1"/>
    </source>
</evidence>
<organism evidence="2">
    <name type="scientific">Adoxophyes orana granulovirus</name>
    <name type="common">AoGV</name>
    <dbReference type="NCBI Taxonomy" id="170617"/>
    <lineage>
        <taxon>Viruses</taxon>
        <taxon>Viruses incertae sedis</taxon>
        <taxon>Naldaviricetes</taxon>
        <taxon>Lefavirales</taxon>
        <taxon>Baculoviridae</taxon>
        <taxon>Betabaculovirus</taxon>
        <taxon>Betabaculovirus adoranae</taxon>
    </lineage>
</organism>